<feature type="compositionally biased region" description="Low complexity" evidence="1">
    <location>
        <begin position="47"/>
        <end position="58"/>
    </location>
</feature>
<sequence>MKQRTIWLKYGPHIPQVGASRKRGSPATIATSTEERKKQQRWRTWEATAAASHSSPTAIGVRGEAAATAGGLRVPRPAARAECAGRGSGWAVPDLPGEAEAESREVVGARRRELAWSSICI</sequence>
<evidence type="ECO:0000256" key="1">
    <source>
        <dbReference type="SAM" id="MobiDB-lite"/>
    </source>
</evidence>
<keyword evidence="3" id="KW-1185">Reference proteome</keyword>
<dbReference type="AlphaFoldDB" id="A0A0E0DAN0"/>
<dbReference type="Proteomes" id="UP000008021">
    <property type="component" value="Chromosome 4"/>
</dbReference>
<evidence type="ECO:0000313" key="2">
    <source>
        <dbReference type="EnsemblPlants" id="OMERI04G02170.1"/>
    </source>
</evidence>
<dbReference type="Gramene" id="OMERI04G02170.1">
    <property type="protein sequence ID" value="OMERI04G02170.1"/>
    <property type="gene ID" value="OMERI04G02170"/>
</dbReference>
<name>A0A0E0DAN0_9ORYZ</name>
<proteinExistence type="predicted"/>
<reference evidence="2" key="1">
    <citation type="submission" date="2015-04" db="UniProtKB">
        <authorList>
            <consortium name="EnsemblPlants"/>
        </authorList>
    </citation>
    <scope>IDENTIFICATION</scope>
</reference>
<dbReference type="HOGENOM" id="CLU_2041767_0_0_1"/>
<dbReference type="EnsemblPlants" id="OMERI04G02170.1">
    <property type="protein sequence ID" value="OMERI04G02170.1"/>
    <property type="gene ID" value="OMERI04G02170"/>
</dbReference>
<reference evidence="2" key="2">
    <citation type="submission" date="2018-05" db="EMBL/GenBank/DDBJ databases">
        <title>OmerRS3 (Oryza meridionalis Reference Sequence Version 3).</title>
        <authorList>
            <person name="Zhang J."/>
            <person name="Kudrna D."/>
            <person name="Lee S."/>
            <person name="Talag J."/>
            <person name="Welchert J."/>
            <person name="Wing R.A."/>
        </authorList>
    </citation>
    <scope>NUCLEOTIDE SEQUENCE [LARGE SCALE GENOMIC DNA]</scope>
    <source>
        <strain evidence="2">cv. OR44</strain>
    </source>
</reference>
<protein>
    <submittedName>
        <fullName evidence="2">Uncharacterized protein</fullName>
    </submittedName>
</protein>
<organism evidence="2">
    <name type="scientific">Oryza meridionalis</name>
    <dbReference type="NCBI Taxonomy" id="40149"/>
    <lineage>
        <taxon>Eukaryota</taxon>
        <taxon>Viridiplantae</taxon>
        <taxon>Streptophyta</taxon>
        <taxon>Embryophyta</taxon>
        <taxon>Tracheophyta</taxon>
        <taxon>Spermatophyta</taxon>
        <taxon>Magnoliopsida</taxon>
        <taxon>Liliopsida</taxon>
        <taxon>Poales</taxon>
        <taxon>Poaceae</taxon>
        <taxon>BOP clade</taxon>
        <taxon>Oryzoideae</taxon>
        <taxon>Oryzeae</taxon>
        <taxon>Oryzinae</taxon>
        <taxon>Oryza</taxon>
    </lineage>
</organism>
<evidence type="ECO:0000313" key="3">
    <source>
        <dbReference type="Proteomes" id="UP000008021"/>
    </source>
</evidence>
<accession>A0A0E0DAN0</accession>
<feature type="region of interest" description="Disordered" evidence="1">
    <location>
        <begin position="15"/>
        <end position="60"/>
    </location>
</feature>